<dbReference type="PANTHER" id="PTHR21716:SF53">
    <property type="entry name" value="PERMEASE PERM-RELATED"/>
    <property type="match status" value="1"/>
</dbReference>
<proteinExistence type="inferred from homology"/>
<feature type="transmembrane region" description="Helical" evidence="8">
    <location>
        <begin position="272"/>
        <end position="295"/>
    </location>
</feature>
<evidence type="ECO:0000256" key="4">
    <source>
        <dbReference type="ARBA" id="ARBA00022475"/>
    </source>
</evidence>
<evidence type="ECO:0000313" key="9">
    <source>
        <dbReference type="EMBL" id="PRY45357.1"/>
    </source>
</evidence>
<evidence type="ECO:0000256" key="3">
    <source>
        <dbReference type="ARBA" id="ARBA00022448"/>
    </source>
</evidence>
<evidence type="ECO:0000256" key="6">
    <source>
        <dbReference type="ARBA" id="ARBA00022989"/>
    </source>
</evidence>
<keyword evidence="7 8" id="KW-0472">Membrane</keyword>
<keyword evidence="6 8" id="KW-1133">Transmembrane helix</keyword>
<feature type="transmembrane region" description="Helical" evidence="8">
    <location>
        <begin position="36"/>
        <end position="54"/>
    </location>
</feature>
<feature type="transmembrane region" description="Helical" evidence="8">
    <location>
        <begin position="234"/>
        <end position="260"/>
    </location>
</feature>
<organism evidence="9 10">
    <name type="scientific">Spirosoma oryzae</name>
    <dbReference type="NCBI Taxonomy" id="1469603"/>
    <lineage>
        <taxon>Bacteria</taxon>
        <taxon>Pseudomonadati</taxon>
        <taxon>Bacteroidota</taxon>
        <taxon>Cytophagia</taxon>
        <taxon>Cytophagales</taxon>
        <taxon>Cytophagaceae</taxon>
        <taxon>Spirosoma</taxon>
    </lineage>
</organism>
<dbReference type="InterPro" id="IPR002549">
    <property type="entry name" value="AI-2E-like"/>
</dbReference>
<feature type="transmembrane region" description="Helical" evidence="8">
    <location>
        <begin position="301"/>
        <end position="326"/>
    </location>
</feature>
<keyword evidence="5 8" id="KW-0812">Transmembrane</keyword>
<dbReference type="Pfam" id="PF01594">
    <property type="entry name" value="AI-2E_transport"/>
    <property type="match status" value="1"/>
</dbReference>
<sequence length="383" mass="42411">MNNRSQNVDLPFYAKLCSILISIVIIVYGLHALEGILIPLVFAILFSVLLFPLVQRLENWGVPRVLAIVICLLLALAIVLGLGYVISMQIRSFAEVVPKFVERSTVYVDSLRTLLDEKFNIDRRQQGAEVEKYLNKAMAEGGTIVTSTLLATTSTLTDVFLVLLFGFFFLLYRDFFRSFFYKAFEDTRKSKIDGVMEGIYTVVKDYLAGLVLVIVIIGTLMTVGLLILGIDYAVFFGFFGACLVLIPYFGISLGSLLPAAYALVTDDNPLKALAVIGVFLFVQMLEGNFITPYIVGSKVSINPLAAIIVLLLWENVWGLPGLILALPMTAIIKVIFDAVDSLKPYGFLIGEAEKPRPPIHNLQQLADQLPKRAKKIGDVQEKS</sequence>
<evidence type="ECO:0000256" key="8">
    <source>
        <dbReference type="SAM" id="Phobius"/>
    </source>
</evidence>
<evidence type="ECO:0000256" key="2">
    <source>
        <dbReference type="ARBA" id="ARBA00009773"/>
    </source>
</evidence>
<dbReference type="AlphaFoldDB" id="A0A2T0TI26"/>
<comment type="similarity">
    <text evidence="2">Belongs to the autoinducer-2 exporter (AI-2E) (TC 2.A.86) family.</text>
</comment>
<comment type="subcellular location">
    <subcellularLocation>
        <location evidence="1">Cell membrane</location>
        <topology evidence="1">Multi-pass membrane protein</topology>
    </subcellularLocation>
</comment>
<feature type="transmembrane region" description="Helical" evidence="8">
    <location>
        <begin position="12"/>
        <end position="30"/>
    </location>
</feature>
<dbReference type="Proteomes" id="UP000238375">
    <property type="component" value="Unassembled WGS sequence"/>
</dbReference>
<reference evidence="9 10" key="1">
    <citation type="submission" date="2018-03" db="EMBL/GenBank/DDBJ databases">
        <title>Genomic Encyclopedia of Archaeal and Bacterial Type Strains, Phase II (KMG-II): from individual species to whole genera.</title>
        <authorList>
            <person name="Goeker M."/>
        </authorList>
    </citation>
    <scope>NUCLEOTIDE SEQUENCE [LARGE SCALE GENOMIC DNA]</scope>
    <source>
        <strain evidence="9 10">DSM 28354</strain>
    </source>
</reference>
<protein>
    <submittedName>
        <fullName evidence="9">Putative PurR-regulated permease PerM</fullName>
    </submittedName>
</protein>
<evidence type="ECO:0000256" key="1">
    <source>
        <dbReference type="ARBA" id="ARBA00004651"/>
    </source>
</evidence>
<evidence type="ECO:0000313" key="10">
    <source>
        <dbReference type="Proteomes" id="UP000238375"/>
    </source>
</evidence>
<dbReference type="PANTHER" id="PTHR21716">
    <property type="entry name" value="TRANSMEMBRANE PROTEIN"/>
    <property type="match status" value="1"/>
</dbReference>
<evidence type="ECO:0000256" key="5">
    <source>
        <dbReference type="ARBA" id="ARBA00022692"/>
    </source>
</evidence>
<dbReference type="EMBL" id="PVTE01000002">
    <property type="protein sequence ID" value="PRY45357.1"/>
    <property type="molecule type" value="Genomic_DNA"/>
</dbReference>
<dbReference type="OrthoDB" id="9793390at2"/>
<evidence type="ECO:0000256" key="7">
    <source>
        <dbReference type="ARBA" id="ARBA00023136"/>
    </source>
</evidence>
<feature type="transmembrane region" description="Helical" evidence="8">
    <location>
        <begin position="66"/>
        <end position="86"/>
    </location>
</feature>
<comment type="caution">
    <text evidence="9">The sequence shown here is derived from an EMBL/GenBank/DDBJ whole genome shotgun (WGS) entry which is preliminary data.</text>
</comment>
<feature type="transmembrane region" description="Helical" evidence="8">
    <location>
        <begin position="149"/>
        <end position="172"/>
    </location>
</feature>
<keyword evidence="10" id="KW-1185">Reference proteome</keyword>
<name>A0A2T0TI26_9BACT</name>
<dbReference type="RefSeq" id="WP_106136450.1">
    <property type="nucleotide sequence ID" value="NZ_PVTE01000002.1"/>
</dbReference>
<dbReference type="GO" id="GO:0005886">
    <property type="term" value="C:plasma membrane"/>
    <property type="evidence" value="ECO:0007669"/>
    <property type="project" value="UniProtKB-SubCell"/>
</dbReference>
<keyword evidence="3" id="KW-0813">Transport</keyword>
<gene>
    <name evidence="9" type="ORF">CLV58_102105</name>
</gene>
<keyword evidence="4" id="KW-1003">Cell membrane</keyword>
<accession>A0A2T0TI26</accession>
<feature type="transmembrane region" description="Helical" evidence="8">
    <location>
        <begin position="206"/>
        <end position="228"/>
    </location>
</feature>